<feature type="transmembrane region" description="Helical" evidence="9">
    <location>
        <begin position="129"/>
        <end position="149"/>
    </location>
</feature>
<feature type="transmembrane region" description="Helical" evidence="9">
    <location>
        <begin position="285"/>
        <end position="311"/>
    </location>
</feature>
<keyword evidence="4 9" id="KW-1133">Transmembrane helix</keyword>
<protein>
    <recommendedName>
        <fullName evidence="8">Sphingoid long-chain base transporter RSB1</fullName>
    </recommendedName>
</protein>
<dbReference type="PANTHER" id="PTHR31465">
    <property type="entry name" value="PROTEIN RTA1-RELATED"/>
    <property type="match status" value="1"/>
</dbReference>
<reference evidence="10 11" key="1">
    <citation type="submission" date="2013-02" db="EMBL/GenBank/DDBJ databases">
        <title>Genome sequence of Candida maltosa Xu316, a potential industrial strain for xylitol and ethanol production.</title>
        <authorList>
            <person name="Yu J."/>
            <person name="Wang Q."/>
            <person name="Geng X."/>
            <person name="Bao W."/>
            <person name="He P."/>
            <person name="Cai J."/>
        </authorList>
    </citation>
    <scope>NUCLEOTIDE SEQUENCE [LARGE SCALE GENOMIC DNA]</scope>
    <source>
        <strain evidence="11">Xu316</strain>
    </source>
</reference>
<keyword evidence="5" id="KW-0445">Lipid transport</keyword>
<dbReference type="OrthoDB" id="3358017at2759"/>
<comment type="function">
    <text evidence="7">Catalyzes the ATP-dependent translocation of sphingoid long-chain bases (LCBs) from the cytoplasmic site toward the extracytoplasmic side of the membrane (flip-flop). Involved in the establishment of the functional lipid asymmetry of the plasma membrane. Regulates intracellular levels of LCBs, sphingolipid precursors that are growth inhibitory at increased levels.</text>
</comment>
<evidence type="ECO:0000256" key="6">
    <source>
        <dbReference type="ARBA" id="ARBA00023136"/>
    </source>
</evidence>
<gene>
    <name evidence="10" type="ORF">G210_1429</name>
</gene>
<evidence type="ECO:0000256" key="4">
    <source>
        <dbReference type="ARBA" id="ARBA00022989"/>
    </source>
</evidence>
<keyword evidence="11" id="KW-1185">Reference proteome</keyword>
<feature type="transmembrane region" description="Helical" evidence="9">
    <location>
        <begin position="246"/>
        <end position="270"/>
    </location>
</feature>
<dbReference type="GO" id="GO:0005886">
    <property type="term" value="C:plasma membrane"/>
    <property type="evidence" value="ECO:0007669"/>
    <property type="project" value="UniProtKB-SubCell"/>
</dbReference>
<dbReference type="eggNOG" id="ENOG502QU4U">
    <property type="taxonomic scope" value="Eukaryota"/>
</dbReference>
<sequence>MSIIETIIKRAEENETNYFGHEIDMVPNVIYLALYAIIFGYLCLMMIKSRYWWFNISFFIGYGLEMLGFLGRTVAANGKETELALYAVQSFCTTVAPAFIMGGVYFLFGQLIFIHGKQYSLFRPMWYSYFFITTDVICILMQGSGGGISSSSGTLQKVGNVLMIAGVGAQVGFMTLFLILWTDFLFRAYFKYSSQEEQRSVLGKRSFVNFFKLLFNASSDVRSYKANHLDEHYDPDFYHIRHHSPLFGYFPLAMTVAVILIYIRCIYRVVEMSQGWNGYLMVHEVYLMVLDALMIVLAGIIFMAFHPYWIFGKENVLKAKDLKAKKGMAVNALEYKGLTERTSL</sequence>
<feature type="transmembrane region" description="Helical" evidence="9">
    <location>
        <begin position="83"/>
        <end position="108"/>
    </location>
</feature>
<evidence type="ECO:0000256" key="5">
    <source>
        <dbReference type="ARBA" id="ARBA00023055"/>
    </source>
</evidence>
<feature type="transmembrane region" description="Helical" evidence="9">
    <location>
        <begin position="51"/>
        <end position="71"/>
    </location>
</feature>
<feature type="transmembrane region" description="Helical" evidence="9">
    <location>
        <begin position="161"/>
        <end position="181"/>
    </location>
</feature>
<dbReference type="InterPro" id="IPR007568">
    <property type="entry name" value="RTA1"/>
</dbReference>
<dbReference type="Pfam" id="PF04479">
    <property type="entry name" value="RTA1"/>
    <property type="match status" value="1"/>
</dbReference>
<comment type="caution">
    <text evidence="10">The sequence shown here is derived from an EMBL/GenBank/DDBJ whole genome shotgun (WGS) entry which is preliminary data.</text>
</comment>
<evidence type="ECO:0000256" key="3">
    <source>
        <dbReference type="ARBA" id="ARBA00022692"/>
    </source>
</evidence>
<keyword evidence="5" id="KW-0813">Transport</keyword>
<dbReference type="PANTHER" id="PTHR31465:SF9">
    <property type="entry name" value="SPHINGOID LONG-CHAIN BASE TRANSPORTER RSB1"/>
    <property type="match status" value="1"/>
</dbReference>
<name>M3IVR4_CANMX</name>
<accession>M3IVR4</accession>
<dbReference type="AlphaFoldDB" id="M3IVR4"/>
<comment type="subcellular location">
    <subcellularLocation>
        <location evidence="1">Cell membrane</location>
        <topology evidence="1">Multi-pass membrane protein</topology>
    </subcellularLocation>
</comment>
<organism evidence="10 11">
    <name type="scientific">Candida maltosa (strain Xu316)</name>
    <name type="common">Yeast</name>
    <dbReference type="NCBI Taxonomy" id="1245528"/>
    <lineage>
        <taxon>Eukaryota</taxon>
        <taxon>Fungi</taxon>
        <taxon>Dikarya</taxon>
        <taxon>Ascomycota</taxon>
        <taxon>Saccharomycotina</taxon>
        <taxon>Pichiomycetes</taxon>
        <taxon>Debaryomycetaceae</taxon>
        <taxon>Candida/Lodderomyces clade</taxon>
        <taxon>Candida</taxon>
    </lineage>
</organism>
<comment type="similarity">
    <text evidence="2">Belongs to the lipid-translocating exporter (LTE) (TC 9.A.26.1) family.</text>
</comment>
<dbReference type="GO" id="GO:0006869">
    <property type="term" value="P:lipid transport"/>
    <property type="evidence" value="ECO:0007669"/>
    <property type="project" value="UniProtKB-KW"/>
</dbReference>
<evidence type="ECO:0000256" key="2">
    <source>
        <dbReference type="ARBA" id="ARBA00009969"/>
    </source>
</evidence>
<dbReference type="GO" id="GO:0000324">
    <property type="term" value="C:fungal-type vacuole"/>
    <property type="evidence" value="ECO:0007669"/>
    <property type="project" value="TreeGrafter"/>
</dbReference>
<evidence type="ECO:0000256" key="9">
    <source>
        <dbReference type="SAM" id="Phobius"/>
    </source>
</evidence>
<feature type="transmembrane region" description="Helical" evidence="9">
    <location>
        <begin position="25"/>
        <end position="44"/>
    </location>
</feature>
<evidence type="ECO:0000313" key="10">
    <source>
        <dbReference type="EMBL" id="EMG50721.1"/>
    </source>
</evidence>
<proteinExistence type="inferred from homology"/>
<evidence type="ECO:0000313" key="11">
    <source>
        <dbReference type="Proteomes" id="UP000011777"/>
    </source>
</evidence>
<keyword evidence="6 9" id="KW-0472">Membrane</keyword>
<evidence type="ECO:0000256" key="7">
    <source>
        <dbReference type="ARBA" id="ARBA00037472"/>
    </source>
</evidence>
<dbReference type="EMBL" id="AOGT01000142">
    <property type="protein sequence ID" value="EMG50721.1"/>
    <property type="molecule type" value="Genomic_DNA"/>
</dbReference>
<keyword evidence="3 9" id="KW-0812">Transmembrane</keyword>
<evidence type="ECO:0000256" key="1">
    <source>
        <dbReference type="ARBA" id="ARBA00004651"/>
    </source>
</evidence>
<evidence type="ECO:0000256" key="8">
    <source>
        <dbReference type="ARBA" id="ARBA00041117"/>
    </source>
</evidence>
<dbReference type="STRING" id="1245528.M3IVR4"/>
<dbReference type="HOGENOM" id="CLU_033465_6_0_1"/>
<dbReference type="Proteomes" id="UP000011777">
    <property type="component" value="Unassembled WGS sequence"/>
</dbReference>